<accession>A0AAD5S4S3</accession>
<dbReference type="AlphaFoldDB" id="A0AAD5S4S3"/>
<evidence type="ECO:0000256" key="2">
    <source>
        <dbReference type="SAM" id="MobiDB-lite"/>
    </source>
</evidence>
<dbReference type="Pfam" id="PF06500">
    <property type="entry name" value="FrsA-like"/>
    <property type="match status" value="1"/>
</dbReference>
<proteinExistence type="predicted"/>
<dbReference type="FunFam" id="3.40.50.1820:FF:000145">
    <property type="entry name" value="Pigment biosynthesis protein"/>
    <property type="match status" value="1"/>
</dbReference>
<sequence>MDPTSSKQWLMGTDKFEGRMPHHESIQALWETKWKFPVSTKNNDRDGTETGTAAASGAGSSSSSAASSLSLSSGDFRHPAPIPTPTPTPSLSSSVPRPLPETVPSHFDFGGSGSSVVGDKIEDGDSVSTTSFETAGEASCSPTVSDTTDVETVRPNHPRDDATYLFSISSAKSQEEEEYSSLSPCTKSVYPFHDGLFEDFSPVFNSMIASNVPAGGLSPEYTRAFFPTAQKVEEEGDEAMKAGDKEKASDLYLRAACLLRIARFPYITAYPGISDPDKWEAWEWQKKVYMKAAGEWKEPVEEVDVPHVFAGDGDRDKIPIYVRVPAGLGTEKKKCPVVILMTGLDGYRPDNTARCDEFLARGWGSVTVEIPGTADCPANSADPEASERLWDSLLQWMEKDGRFKMSHVMVWGLSSGGYYAVRIAHTHKDKIRGSIGQGAGTHWFFDKDWLKYVDGHEYPFKASPPLAMKHGFTSVEDYLENAKKKFSLLDNGILQKPSTRLLMINGTLDGLMPIEDSMLLFEHGTPKEARFFSGALHMGYPMANSAVYPWMEAVMKGE</sequence>
<feature type="compositionally biased region" description="Low complexity" evidence="2">
    <location>
        <begin position="53"/>
        <end position="74"/>
    </location>
</feature>
<dbReference type="GO" id="GO:0016787">
    <property type="term" value="F:hydrolase activity"/>
    <property type="evidence" value="ECO:0007669"/>
    <property type="project" value="UniProtKB-KW"/>
</dbReference>
<organism evidence="3 4">
    <name type="scientific">Zalerion maritima</name>
    <dbReference type="NCBI Taxonomy" id="339359"/>
    <lineage>
        <taxon>Eukaryota</taxon>
        <taxon>Fungi</taxon>
        <taxon>Dikarya</taxon>
        <taxon>Ascomycota</taxon>
        <taxon>Pezizomycotina</taxon>
        <taxon>Sordariomycetes</taxon>
        <taxon>Lulworthiomycetidae</taxon>
        <taxon>Lulworthiales</taxon>
        <taxon>Lulworthiaceae</taxon>
        <taxon>Zalerion</taxon>
    </lineage>
</organism>
<feature type="region of interest" description="Disordered" evidence="2">
    <location>
        <begin position="126"/>
        <end position="158"/>
    </location>
</feature>
<feature type="compositionally biased region" description="Basic and acidic residues" evidence="2">
    <location>
        <begin position="14"/>
        <end position="25"/>
    </location>
</feature>
<dbReference type="EMBL" id="JAKWBI020000020">
    <property type="protein sequence ID" value="KAJ2906013.1"/>
    <property type="molecule type" value="Genomic_DNA"/>
</dbReference>
<keyword evidence="4" id="KW-1185">Reference proteome</keyword>
<dbReference type="SUPFAM" id="SSF53474">
    <property type="entry name" value="alpha/beta-Hydrolases"/>
    <property type="match status" value="1"/>
</dbReference>
<dbReference type="PANTHER" id="PTHR22946:SF12">
    <property type="entry name" value="CONIDIAL PIGMENT BIOSYNTHESIS PROTEIN AYG1 (AFU_ORTHOLOGUE AFUA_2G17550)"/>
    <property type="match status" value="1"/>
</dbReference>
<name>A0AAD5S4S3_9PEZI</name>
<keyword evidence="1" id="KW-0378">Hydrolase</keyword>
<evidence type="ECO:0000313" key="4">
    <source>
        <dbReference type="Proteomes" id="UP001201980"/>
    </source>
</evidence>
<dbReference type="InterPro" id="IPR050261">
    <property type="entry name" value="FrsA_esterase"/>
</dbReference>
<feature type="region of interest" description="Disordered" evidence="2">
    <location>
        <begin position="1"/>
        <end position="105"/>
    </location>
</feature>
<dbReference type="InterPro" id="IPR010520">
    <property type="entry name" value="FrsA-like"/>
</dbReference>
<protein>
    <submittedName>
        <fullName evidence="3">Uncharacterized protein</fullName>
    </submittedName>
</protein>
<reference evidence="3" key="1">
    <citation type="submission" date="2022-07" db="EMBL/GenBank/DDBJ databases">
        <title>Draft genome sequence of Zalerion maritima ATCC 34329, a (micro)plastics degrading marine fungus.</title>
        <authorList>
            <person name="Paco A."/>
            <person name="Goncalves M.F.M."/>
            <person name="Rocha-Santos T.A.P."/>
            <person name="Alves A."/>
        </authorList>
    </citation>
    <scope>NUCLEOTIDE SEQUENCE</scope>
    <source>
        <strain evidence="3">ATCC 34329</strain>
    </source>
</reference>
<dbReference type="Gene3D" id="3.40.50.1820">
    <property type="entry name" value="alpha/beta hydrolase"/>
    <property type="match status" value="1"/>
</dbReference>
<dbReference type="Proteomes" id="UP001201980">
    <property type="component" value="Unassembled WGS sequence"/>
</dbReference>
<evidence type="ECO:0000256" key="1">
    <source>
        <dbReference type="ARBA" id="ARBA00022801"/>
    </source>
</evidence>
<gene>
    <name evidence="3" type="ORF">MKZ38_003496</name>
</gene>
<comment type="caution">
    <text evidence="3">The sequence shown here is derived from an EMBL/GenBank/DDBJ whole genome shotgun (WGS) entry which is preliminary data.</text>
</comment>
<dbReference type="InterPro" id="IPR029058">
    <property type="entry name" value="AB_hydrolase_fold"/>
</dbReference>
<evidence type="ECO:0000313" key="3">
    <source>
        <dbReference type="EMBL" id="KAJ2906013.1"/>
    </source>
</evidence>
<dbReference type="PANTHER" id="PTHR22946">
    <property type="entry name" value="DIENELACTONE HYDROLASE DOMAIN-CONTAINING PROTEIN-RELATED"/>
    <property type="match status" value="1"/>
</dbReference>